<comment type="caution">
    <text evidence="3">The sequence shown here is derived from an EMBL/GenBank/DDBJ whole genome shotgun (WGS) entry which is preliminary data.</text>
</comment>
<evidence type="ECO:0000256" key="1">
    <source>
        <dbReference type="SAM" id="SignalP"/>
    </source>
</evidence>
<dbReference type="InterPro" id="IPR032710">
    <property type="entry name" value="NTF2-like_dom_sf"/>
</dbReference>
<dbReference type="Gene3D" id="3.10.450.50">
    <property type="match status" value="1"/>
</dbReference>
<keyword evidence="1" id="KW-0732">Signal</keyword>
<dbReference type="Proteomes" id="UP000462014">
    <property type="component" value="Unassembled WGS sequence"/>
</dbReference>
<organism evidence="3 4">
    <name type="scientific">Mucilaginibacter arboris</name>
    <dbReference type="NCBI Taxonomy" id="2682090"/>
    <lineage>
        <taxon>Bacteria</taxon>
        <taxon>Pseudomonadati</taxon>
        <taxon>Bacteroidota</taxon>
        <taxon>Sphingobacteriia</taxon>
        <taxon>Sphingobacteriales</taxon>
        <taxon>Sphingobacteriaceae</taxon>
        <taxon>Mucilaginibacter</taxon>
    </lineage>
</organism>
<protein>
    <submittedName>
        <fullName evidence="3">DUF4440 domain-containing protein</fullName>
    </submittedName>
</protein>
<dbReference type="RefSeq" id="WP_157563785.1">
    <property type="nucleotide sequence ID" value="NZ_WPIK01000002.1"/>
</dbReference>
<feature type="domain" description="DUF4440" evidence="2">
    <location>
        <begin position="30"/>
        <end position="135"/>
    </location>
</feature>
<keyword evidence="4" id="KW-1185">Reference proteome</keyword>
<evidence type="ECO:0000313" key="4">
    <source>
        <dbReference type="Proteomes" id="UP000462014"/>
    </source>
</evidence>
<dbReference type="InterPro" id="IPR027843">
    <property type="entry name" value="DUF4440"/>
</dbReference>
<dbReference type="EMBL" id="WPIK01000002">
    <property type="protein sequence ID" value="MVN20346.1"/>
    <property type="molecule type" value="Genomic_DNA"/>
</dbReference>
<feature type="signal peptide" evidence="1">
    <location>
        <begin position="1"/>
        <end position="21"/>
    </location>
</feature>
<feature type="chain" id="PRO_5029500390" evidence="1">
    <location>
        <begin position="22"/>
        <end position="143"/>
    </location>
</feature>
<dbReference type="Pfam" id="PF14534">
    <property type="entry name" value="DUF4440"/>
    <property type="match status" value="1"/>
</dbReference>
<proteinExistence type="predicted"/>
<reference evidence="3 4" key="1">
    <citation type="submission" date="2019-12" db="EMBL/GenBank/DDBJ databases">
        <title>Mucilaginibacter sp. HMF7410 genome sequencing and assembly.</title>
        <authorList>
            <person name="Kang H."/>
            <person name="Cha I."/>
            <person name="Kim H."/>
            <person name="Joh K."/>
        </authorList>
    </citation>
    <scope>NUCLEOTIDE SEQUENCE [LARGE SCALE GENOMIC DNA]</scope>
    <source>
        <strain evidence="3 4">HMF7410</strain>
    </source>
</reference>
<gene>
    <name evidence="3" type="ORF">GO621_02195</name>
</gene>
<accession>A0A7K1SSQ3</accession>
<evidence type="ECO:0000259" key="2">
    <source>
        <dbReference type="Pfam" id="PF14534"/>
    </source>
</evidence>
<evidence type="ECO:0000313" key="3">
    <source>
        <dbReference type="EMBL" id="MVN20346.1"/>
    </source>
</evidence>
<dbReference type="AlphaFoldDB" id="A0A7K1SSQ3"/>
<name>A0A7K1SSQ3_9SPHI</name>
<sequence>MKKIAGLILMLITTITMTVEAQSKEEIQVAEAVQTLTKAMIDGNKTALENIASDALSYGHSSGKIQDKAAFVDAIVSGQSDFVTIDLTEQTIIVKDQTAIVRHKLSAQTNDGGKPGNVSLGIMLVWVKEKGNWKLFGRQAYKL</sequence>
<dbReference type="SUPFAM" id="SSF54427">
    <property type="entry name" value="NTF2-like"/>
    <property type="match status" value="1"/>
</dbReference>